<dbReference type="RefSeq" id="XP_032326006.1">
    <property type="nucleotide sequence ID" value="XM_032470115.1"/>
</dbReference>
<evidence type="ECO:0000256" key="1">
    <source>
        <dbReference type="SAM" id="MobiDB-lite"/>
    </source>
</evidence>
<feature type="compositionally biased region" description="Low complexity" evidence="1">
    <location>
        <begin position="159"/>
        <end position="170"/>
    </location>
</feature>
<dbReference type="AlphaFoldDB" id="A0A8B8S6Z9"/>
<organism evidence="2 3">
    <name type="scientific">Camelus ferus</name>
    <name type="common">Wild bactrian camel</name>
    <name type="synonym">Camelus bactrianus ferus</name>
    <dbReference type="NCBI Taxonomy" id="419612"/>
    <lineage>
        <taxon>Eukaryota</taxon>
        <taxon>Metazoa</taxon>
        <taxon>Chordata</taxon>
        <taxon>Craniata</taxon>
        <taxon>Vertebrata</taxon>
        <taxon>Euteleostomi</taxon>
        <taxon>Mammalia</taxon>
        <taxon>Eutheria</taxon>
        <taxon>Laurasiatheria</taxon>
        <taxon>Artiodactyla</taxon>
        <taxon>Tylopoda</taxon>
        <taxon>Camelidae</taxon>
        <taxon>Camelus</taxon>
    </lineage>
</organism>
<gene>
    <name evidence="3" type="primary">LOC116660503</name>
</gene>
<dbReference type="Proteomes" id="UP000694856">
    <property type="component" value="Chromosome 29"/>
</dbReference>
<evidence type="ECO:0000313" key="2">
    <source>
        <dbReference type="Proteomes" id="UP000694856"/>
    </source>
</evidence>
<keyword evidence="2" id="KW-1185">Reference proteome</keyword>
<protein>
    <submittedName>
        <fullName evidence="3">Translation initiation factor IF-2-like isoform X2</fullName>
    </submittedName>
</protein>
<feature type="compositionally biased region" description="Gly residues" evidence="1">
    <location>
        <begin position="78"/>
        <end position="94"/>
    </location>
</feature>
<evidence type="ECO:0000313" key="3">
    <source>
        <dbReference type="RefSeq" id="XP_032326006.1"/>
    </source>
</evidence>
<proteinExistence type="predicted"/>
<accession>A0A8B8S6Z9</accession>
<dbReference type="GeneID" id="116660503"/>
<sequence>MPSRPFWGGACPSGGPAPDPRAHRRAGPRGSWAPGPRALSAEQRETRLESEPLDGIRLGPPNFAPTARRGPDLSLCRGFGGGPAGGGRRAGFRGGPERGTPSLRLLPGAGRPSAESGRLRGARRAVRLSPAAPRAPREEPAAVTRQGGNASARRPCREGGSASALGSAPAAGGGSTAEPVLHSNL</sequence>
<feature type="region of interest" description="Disordered" evidence="1">
    <location>
        <begin position="1"/>
        <end position="185"/>
    </location>
</feature>
<reference evidence="3" key="1">
    <citation type="submission" date="2025-08" db="UniProtKB">
        <authorList>
            <consortium name="RefSeq"/>
        </authorList>
    </citation>
    <scope>IDENTIFICATION</scope>
    <source>
        <tissue evidence="3">Ear skin</tissue>
    </source>
</reference>
<name>A0A8B8S6Z9_CAMFR</name>